<sequence>MSAELHTVGLSSTEIAGLWTNYINDSMSICISKHFLHHANNEDIKPIIAKSMALSEQHLKEITHILQKENCQIPIGFSDEDVNLNAPPLFFDLFPLSYVYGMSRMGLVSYGLFLSNVAREDIRSFFSQCLTSTKDLYNEAIDLMLTKGIYDRPPMIPYPDHVEFVSKKETFLSKWFEQKRPLNVLELSEMFFNIERNYFGLVMLTGFIQVTKDETIQHYLKKGKDLALQQIQFLNHTLINEDLMGSIMVNSEVSTSTVSPFSDKLIMSLVTMLNSQGVSFVGHALSVSSRVDLASEYLKLIPEILQYGKDGTDILIDRKWLEEPPHAPNRKELAKIK</sequence>
<gene>
    <name evidence="1" type="ORF">EJQ19_01455</name>
</gene>
<reference evidence="1 2" key="1">
    <citation type="submission" date="2018-12" db="EMBL/GenBank/DDBJ databases">
        <title>Bacillus ochoae sp. nov., Paenibacillus whitsoniae sp. nov., Paenibacillus spiritus sp. nov. Isolated from the Mars Exploration Rover during spacecraft assembly.</title>
        <authorList>
            <person name="Seuylemezian A."/>
            <person name="Vaishampayan P."/>
        </authorList>
    </citation>
    <scope>NUCLEOTIDE SEQUENCE [LARGE SCALE GENOMIC DNA]</scope>
    <source>
        <strain evidence="1 2">MER 54</strain>
    </source>
</reference>
<name>A0A430JKG5_9BACL</name>
<organism evidence="1 2">
    <name type="scientific">Paenibacillus whitsoniae</name>
    <dbReference type="NCBI Taxonomy" id="2496558"/>
    <lineage>
        <taxon>Bacteria</taxon>
        <taxon>Bacillati</taxon>
        <taxon>Bacillota</taxon>
        <taxon>Bacilli</taxon>
        <taxon>Bacillales</taxon>
        <taxon>Paenibacillaceae</taxon>
        <taxon>Paenibacillus</taxon>
    </lineage>
</organism>
<dbReference type="Pfam" id="PF11553">
    <property type="entry name" value="DUF3231"/>
    <property type="match status" value="2"/>
</dbReference>
<dbReference type="AlphaFoldDB" id="A0A430JKG5"/>
<proteinExistence type="predicted"/>
<dbReference type="OrthoDB" id="1675670at2"/>
<dbReference type="Gene3D" id="1.20.1260.10">
    <property type="match status" value="2"/>
</dbReference>
<evidence type="ECO:0000313" key="2">
    <source>
        <dbReference type="Proteomes" id="UP000276128"/>
    </source>
</evidence>
<keyword evidence="2" id="KW-1185">Reference proteome</keyword>
<protein>
    <submittedName>
        <fullName evidence="1">DUF3231 family protein</fullName>
    </submittedName>
</protein>
<dbReference type="RefSeq" id="WP_126139436.1">
    <property type="nucleotide sequence ID" value="NZ_RXHU01000007.1"/>
</dbReference>
<dbReference type="EMBL" id="RXHU01000007">
    <property type="protein sequence ID" value="RTE11490.1"/>
    <property type="molecule type" value="Genomic_DNA"/>
</dbReference>
<accession>A0A430JKG5</accession>
<dbReference type="Proteomes" id="UP000276128">
    <property type="component" value="Unassembled WGS sequence"/>
</dbReference>
<dbReference type="InterPro" id="IPR012347">
    <property type="entry name" value="Ferritin-like"/>
</dbReference>
<comment type="caution">
    <text evidence="1">The sequence shown here is derived from an EMBL/GenBank/DDBJ whole genome shotgun (WGS) entry which is preliminary data.</text>
</comment>
<evidence type="ECO:0000313" key="1">
    <source>
        <dbReference type="EMBL" id="RTE11490.1"/>
    </source>
</evidence>
<dbReference type="InterPro" id="IPR021617">
    <property type="entry name" value="DUF3231"/>
</dbReference>